<evidence type="ECO:0000256" key="4">
    <source>
        <dbReference type="ARBA" id="ARBA00022614"/>
    </source>
</evidence>
<evidence type="ECO:0000256" key="13">
    <source>
        <dbReference type="ARBA" id="ARBA00063491"/>
    </source>
</evidence>
<protein>
    <recommendedName>
        <fullName evidence="14">Leucine-rich repeat-containing protein 59</fullName>
    </recommendedName>
</protein>
<keyword evidence="7" id="KW-0256">Endoplasmic reticulum</keyword>
<dbReference type="GeneID" id="105230051"/>
<keyword evidence="5 16" id="KW-0812">Transmembrane</keyword>
<dbReference type="Pfam" id="PF13516">
    <property type="entry name" value="LRR_6"/>
    <property type="match status" value="1"/>
</dbReference>
<evidence type="ECO:0000256" key="2">
    <source>
        <dbReference type="ARBA" id="ARBA00004464"/>
    </source>
</evidence>
<dbReference type="GO" id="GO:0005789">
    <property type="term" value="C:endoplasmic reticulum membrane"/>
    <property type="evidence" value="ECO:0007669"/>
    <property type="project" value="UniProtKB-SubCell"/>
</dbReference>
<keyword evidence="11" id="KW-0539">Nucleus</keyword>
<comment type="function">
    <text evidence="12">Required for nuclear import of FGF1.</text>
</comment>
<dbReference type="FunFam" id="3.80.10.10:FF:000645">
    <property type="entry name" value="Leucine-rich repeat-containing protein 59"/>
    <property type="match status" value="1"/>
</dbReference>
<dbReference type="RefSeq" id="XP_011208924.2">
    <property type="nucleotide sequence ID" value="XM_011210622.4"/>
</dbReference>
<dbReference type="Gene3D" id="3.80.10.10">
    <property type="entry name" value="Ribonuclease Inhibitor"/>
    <property type="match status" value="1"/>
</dbReference>
<evidence type="ECO:0000256" key="3">
    <source>
        <dbReference type="ARBA" id="ARBA00004586"/>
    </source>
</evidence>
<dbReference type="InterPro" id="IPR032675">
    <property type="entry name" value="LRR_dom_sf"/>
</dbReference>
<sequence length="318" mass="35881">MPKAEKVKVNVKERVDDNVCDLSLSGINEIPVREIASFKRVTVLDLSSNCITSLGKSFITLTRLVKVDLSKNQIRYLPEEFGLLRNLRHLDLYDNKLEHLPLSFGNLTNLRYLDLKGNPLTPALAKVVGFCLTTKECQDSARNTVKFLNRMQAEAEKAKEQYKLEALTIATAPTEDIGVEEKPLENAKSKKSTAKKAKSKSKKSNTNNNNNDISTEVKIAPINANNKATKSKKHGNGAAKKSASKSSTALTTVFTFFILLAINVVVIYMIMFKNPEIADRLVEFIPHQYRDWILTKTEIFRLRVTDWISEFRTPPQEH</sequence>
<dbReference type="EMBL" id="GAKP01002352">
    <property type="protein sequence ID" value="JAC56600.1"/>
    <property type="molecule type" value="Transcribed_RNA"/>
</dbReference>
<keyword evidence="10 16" id="KW-0472">Membrane</keyword>
<keyword evidence="9" id="KW-0175">Coiled coil</keyword>
<dbReference type="AlphaFoldDB" id="A0A034WQX9"/>
<dbReference type="OrthoDB" id="1394818at2759"/>
<feature type="compositionally biased region" description="Basic residues" evidence="15">
    <location>
        <begin position="189"/>
        <end position="203"/>
    </location>
</feature>
<reference evidence="17" key="1">
    <citation type="journal article" date="2014" name="BMC Genomics">
        <title>Characterizing the developmental transcriptome of the oriental fruit fly, Bactrocera dorsalis (Diptera: Tephritidae) through comparative genomic analysis with Drosophila melanogaster utilizing modENCODE datasets.</title>
        <authorList>
            <person name="Geib S.M."/>
            <person name="Calla B."/>
            <person name="Hall B."/>
            <person name="Hou S."/>
            <person name="Manoukis N.C."/>
        </authorList>
    </citation>
    <scope>NUCLEOTIDE SEQUENCE</scope>
    <source>
        <strain evidence="17">Punador</strain>
    </source>
</reference>
<keyword evidence="8 16" id="KW-1133">Transmembrane helix</keyword>
<dbReference type="PANTHER" id="PTHR48051:SF42">
    <property type="entry name" value="LEUCINE-RICH REPEAT-CONTAINING PROTEIN 18-LIKE"/>
    <property type="match status" value="1"/>
</dbReference>
<dbReference type="KEGG" id="bdr:105230051"/>
<gene>
    <name evidence="17" type="primary">LRC59</name>
</gene>
<evidence type="ECO:0000256" key="6">
    <source>
        <dbReference type="ARBA" id="ARBA00022737"/>
    </source>
</evidence>
<evidence type="ECO:0000256" key="9">
    <source>
        <dbReference type="ARBA" id="ARBA00023054"/>
    </source>
</evidence>
<comment type="subunit">
    <text evidence="13">Interacts with SGO1.</text>
</comment>
<evidence type="ECO:0000256" key="11">
    <source>
        <dbReference type="ARBA" id="ARBA00023242"/>
    </source>
</evidence>
<dbReference type="InterPro" id="IPR001611">
    <property type="entry name" value="Leu-rich_rpt"/>
</dbReference>
<dbReference type="Pfam" id="PF13855">
    <property type="entry name" value="LRR_8"/>
    <property type="match status" value="1"/>
</dbReference>
<feature type="transmembrane region" description="Helical" evidence="16">
    <location>
        <begin position="249"/>
        <end position="271"/>
    </location>
</feature>
<dbReference type="SUPFAM" id="SSF52058">
    <property type="entry name" value="L domain-like"/>
    <property type="match status" value="1"/>
</dbReference>
<feature type="region of interest" description="Disordered" evidence="15">
    <location>
        <begin position="180"/>
        <end position="242"/>
    </location>
</feature>
<evidence type="ECO:0000256" key="8">
    <source>
        <dbReference type="ARBA" id="ARBA00022989"/>
    </source>
</evidence>
<evidence type="ECO:0000256" key="14">
    <source>
        <dbReference type="ARBA" id="ARBA00071424"/>
    </source>
</evidence>
<name>A0A034WQX9_BACDO</name>
<dbReference type="PANTHER" id="PTHR48051">
    <property type="match status" value="1"/>
</dbReference>
<keyword evidence="6" id="KW-0677">Repeat</keyword>
<organism evidence="17">
    <name type="scientific">Bactrocera dorsalis</name>
    <name type="common">Oriental fruit fly</name>
    <name type="synonym">Dacus dorsalis</name>
    <dbReference type="NCBI Taxonomy" id="27457"/>
    <lineage>
        <taxon>Eukaryota</taxon>
        <taxon>Metazoa</taxon>
        <taxon>Ecdysozoa</taxon>
        <taxon>Arthropoda</taxon>
        <taxon>Hexapoda</taxon>
        <taxon>Insecta</taxon>
        <taxon>Pterygota</taxon>
        <taxon>Neoptera</taxon>
        <taxon>Endopterygota</taxon>
        <taxon>Diptera</taxon>
        <taxon>Brachycera</taxon>
        <taxon>Muscomorpha</taxon>
        <taxon>Tephritoidea</taxon>
        <taxon>Tephritidae</taxon>
        <taxon>Bactrocera</taxon>
        <taxon>Bactrocera</taxon>
    </lineage>
</organism>
<evidence type="ECO:0000256" key="12">
    <source>
        <dbReference type="ARBA" id="ARBA00053330"/>
    </source>
</evidence>
<dbReference type="SMART" id="SM00369">
    <property type="entry name" value="LRR_TYP"/>
    <property type="match status" value="4"/>
</dbReference>
<dbReference type="PROSITE" id="PS51450">
    <property type="entry name" value="LRR"/>
    <property type="match status" value="1"/>
</dbReference>
<evidence type="ECO:0000256" key="10">
    <source>
        <dbReference type="ARBA" id="ARBA00023136"/>
    </source>
</evidence>
<keyword evidence="4" id="KW-0433">Leucine-rich repeat</keyword>
<dbReference type="InterPro" id="IPR050216">
    <property type="entry name" value="LRR_domain-containing"/>
</dbReference>
<proteinExistence type="predicted"/>
<comment type="subcellular location">
    <subcellularLocation>
        <location evidence="3">Endoplasmic reticulum membrane</location>
    </subcellularLocation>
    <subcellularLocation>
        <location evidence="2">Microsome membrane</location>
        <topology evidence="2">Single-pass type II membrane protein</topology>
    </subcellularLocation>
    <subcellularLocation>
        <location evidence="1">Nucleus</location>
    </subcellularLocation>
</comment>
<dbReference type="GO" id="GO:0005634">
    <property type="term" value="C:nucleus"/>
    <property type="evidence" value="ECO:0007669"/>
    <property type="project" value="UniProtKB-SubCell"/>
</dbReference>
<accession>A0A034WQX9</accession>
<evidence type="ECO:0000256" key="7">
    <source>
        <dbReference type="ARBA" id="ARBA00022824"/>
    </source>
</evidence>
<evidence type="ECO:0000256" key="15">
    <source>
        <dbReference type="SAM" id="MobiDB-lite"/>
    </source>
</evidence>
<evidence type="ECO:0000256" key="16">
    <source>
        <dbReference type="SAM" id="Phobius"/>
    </source>
</evidence>
<evidence type="ECO:0000256" key="5">
    <source>
        <dbReference type="ARBA" id="ARBA00022692"/>
    </source>
</evidence>
<dbReference type="InterPro" id="IPR003591">
    <property type="entry name" value="Leu-rich_rpt_typical-subtyp"/>
</dbReference>
<evidence type="ECO:0000313" key="17">
    <source>
        <dbReference type="EMBL" id="JAC56600.1"/>
    </source>
</evidence>
<evidence type="ECO:0000256" key="1">
    <source>
        <dbReference type="ARBA" id="ARBA00004123"/>
    </source>
</evidence>